<evidence type="ECO:0000259" key="17">
    <source>
        <dbReference type="PROSITE" id="PS50967"/>
    </source>
</evidence>
<dbReference type="GO" id="GO:0009432">
    <property type="term" value="P:SOS response"/>
    <property type="evidence" value="ECO:0007669"/>
    <property type="project" value="UniProtKB-UniRule"/>
</dbReference>
<dbReference type="NCBIfam" id="TIGR01389">
    <property type="entry name" value="recQ"/>
    <property type="match status" value="1"/>
</dbReference>
<evidence type="ECO:0000256" key="12">
    <source>
        <dbReference type="ARBA" id="ARBA00023172"/>
    </source>
</evidence>
<dbReference type="InterPro" id="IPR032284">
    <property type="entry name" value="RecQ_Zn-bd"/>
</dbReference>
<dbReference type="Pfam" id="PF00270">
    <property type="entry name" value="DEAD"/>
    <property type="match status" value="1"/>
</dbReference>
<evidence type="ECO:0000256" key="3">
    <source>
        <dbReference type="ARBA" id="ARBA00005446"/>
    </source>
</evidence>
<comment type="similarity">
    <text evidence="3">Belongs to the helicase family. RecQ subfamily.</text>
</comment>
<dbReference type="InterPro" id="IPR010997">
    <property type="entry name" value="HRDC-like_sf"/>
</dbReference>
<dbReference type="RefSeq" id="WP_012261078.1">
    <property type="nucleotide sequence ID" value="NC_010184.1"/>
</dbReference>
<dbReference type="Pfam" id="PF09382">
    <property type="entry name" value="RQC"/>
    <property type="match status" value="1"/>
</dbReference>
<dbReference type="PROSITE" id="PS51192">
    <property type="entry name" value="HELICASE_ATP_BIND_1"/>
    <property type="match status" value="1"/>
</dbReference>
<evidence type="ECO:0000256" key="5">
    <source>
        <dbReference type="ARBA" id="ARBA00022741"/>
    </source>
</evidence>
<dbReference type="SUPFAM" id="SSF47819">
    <property type="entry name" value="HRDC-like"/>
    <property type="match status" value="1"/>
</dbReference>
<dbReference type="SMART" id="SM00490">
    <property type="entry name" value="HELICc"/>
    <property type="match status" value="1"/>
</dbReference>
<dbReference type="GO" id="GO:0043138">
    <property type="term" value="F:3'-5' DNA helicase activity"/>
    <property type="evidence" value="ECO:0007669"/>
    <property type="project" value="UniProtKB-EC"/>
</dbReference>
<evidence type="ECO:0000256" key="8">
    <source>
        <dbReference type="ARBA" id="ARBA00022806"/>
    </source>
</evidence>
<evidence type="ECO:0000256" key="6">
    <source>
        <dbReference type="ARBA" id="ARBA00022763"/>
    </source>
</evidence>
<dbReference type="GO" id="GO:0030894">
    <property type="term" value="C:replisome"/>
    <property type="evidence" value="ECO:0007669"/>
    <property type="project" value="TreeGrafter"/>
</dbReference>
<dbReference type="FunFam" id="1.10.150.80:FF:000002">
    <property type="entry name" value="ATP-dependent DNA helicase RecQ"/>
    <property type="match status" value="1"/>
</dbReference>
<dbReference type="GO" id="GO:0046872">
    <property type="term" value="F:metal ion binding"/>
    <property type="evidence" value="ECO:0007669"/>
    <property type="project" value="UniProtKB-KW"/>
</dbReference>
<dbReference type="Proteomes" id="UP000002154">
    <property type="component" value="Chromosome"/>
</dbReference>
<dbReference type="SMART" id="SM00956">
    <property type="entry name" value="RQC"/>
    <property type="match status" value="1"/>
</dbReference>
<dbReference type="EC" id="5.6.2.4" evidence="16"/>
<dbReference type="GO" id="GO:0016787">
    <property type="term" value="F:hydrolase activity"/>
    <property type="evidence" value="ECO:0007669"/>
    <property type="project" value="UniProtKB-KW"/>
</dbReference>
<protein>
    <recommendedName>
        <fullName evidence="16">DNA helicase RecQ</fullName>
        <ecNumber evidence="16">5.6.2.4</ecNumber>
    </recommendedName>
</protein>
<gene>
    <name evidence="20" type="ordered locus">BcerKBAB4_2618</name>
</gene>
<dbReference type="InterPro" id="IPR027417">
    <property type="entry name" value="P-loop_NTPase"/>
</dbReference>
<keyword evidence="14" id="KW-0413">Isomerase</keyword>
<keyword evidence="4" id="KW-0479">Metal-binding</keyword>
<dbReference type="InterPro" id="IPR018982">
    <property type="entry name" value="RQC_domain"/>
</dbReference>
<comment type="catalytic activity">
    <reaction evidence="15">
        <text>Couples ATP hydrolysis with the unwinding of duplex DNA by translocating in the 3'-5' direction.</text>
        <dbReference type="EC" id="5.6.2.4"/>
    </reaction>
</comment>
<keyword evidence="5" id="KW-0547">Nucleotide-binding</keyword>
<dbReference type="InterPro" id="IPR044876">
    <property type="entry name" value="HRDC_dom_sf"/>
</dbReference>
<keyword evidence="8 20" id="KW-0347">Helicase</keyword>
<comment type="cofactor">
    <cofactor evidence="1">
        <name>Mg(2+)</name>
        <dbReference type="ChEBI" id="CHEBI:18420"/>
    </cofactor>
</comment>
<dbReference type="NCBIfam" id="TIGR00614">
    <property type="entry name" value="recQ_fam"/>
    <property type="match status" value="1"/>
</dbReference>
<feature type="domain" description="HRDC" evidence="17">
    <location>
        <begin position="512"/>
        <end position="592"/>
    </location>
</feature>
<evidence type="ECO:0000256" key="9">
    <source>
        <dbReference type="ARBA" id="ARBA00022833"/>
    </source>
</evidence>
<evidence type="ECO:0000256" key="14">
    <source>
        <dbReference type="ARBA" id="ARBA00023235"/>
    </source>
</evidence>
<dbReference type="FunFam" id="3.40.50.300:FF:001746">
    <property type="entry name" value="ATP-dependent DNA helicase recQ"/>
    <property type="match status" value="1"/>
</dbReference>
<dbReference type="FunFam" id="1.10.10.10:FF:000564">
    <property type="entry name" value="ATP-dependent DNA helicase RecQ"/>
    <property type="match status" value="1"/>
</dbReference>
<evidence type="ECO:0000256" key="11">
    <source>
        <dbReference type="ARBA" id="ARBA00023125"/>
    </source>
</evidence>
<dbReference type="InterPro" id="IPR036388">
    <property type="entry name" value="WH-like_DNA-bd_sf"/>
</dbReference>
<dbReference type="GO" id="GO:0006310">
    <property type="term" value="P:DNA recombination"/>
    <property type="evidence" value="ECO:0007669"/>
    <property type="project" value="UniProtKB-UniRule"/>
</dbReference>
<dbReference type="SMART" id="SM00341">
    <property type="entry name" value="HRDC"/>
    <property type="match status" value="1"/>
</dbReference>
<dbReference type="CDD" id="cd18794">
    <property type="entry name" value="SF2_C_RecQ"/>
    <property type="match status" value="1"/>
</dbReference>
<dbReference type="PANTHER" id="PTHR13710">
    <property type="entry name" value="DNA HELICASE RECQ FAMILY MEMBER"/>
    <property type="match status" value="1"/>
</dbReference>
<reference evidence="20 21" key="1">
    <citation type="journal article" date="2008" name="Chem. Biol. Interact.">
        <title>Extending the Bacillus cereus group genomics to putative food-borne pathogens of different toxicity.</title>
        <authorList>
            <person name="Lapidus A."/>
            <person name="Goltsman E."/>
            <person name="Auger S."/>
            <person name="Galleron N."/>
            <person name="Segurens B."/>
            <person name="Dossat C."/>
            <person name="Land M.L."/>
            <person name="Broussolle V."/>
            <person name="Brillard J."/>
            <person name="Guinebretiere M.H."/>
            <person name="Sanchis V."/>
            <person name="Nguen-The C."/>
            <person name="Lereclus D."/>
            <person name="Richardson P."/>
            <person name="Wincker P."/>
            <person name="Weissenbach J."/>
            <person name="Ehrlich S.D."/>
            <person name="Sorokin A."/>
        </authorList>
    </citation>
    <scope>NUCLEOTIDE SEQUENCE [LARGE SCALE GENOMIC DNA]</scope>
    <source>
        <strain evidence="20 21">KBAB4</strain>
    </source>
</reference>
<proteinExistence type="inferred from homology"/>
<dbReference type="InterPro" id="IPR014001">
    <property type="entry name" value="Helicase_ATP-bd"/>
</dbReference>
<evidence type="ECO:0000256" key="10">
    <source>
        <dbReference type="ARBA" id="ARBA00022840"/>
    </source>
</evidence>
<dbReference type="PROSITE" id="PS50967">
    <property type="entry name" value="HRDC"/>
    <property type="match status" value="1"/>
</dbReference>
<dbReference type="EMBL" id="CP000903">
    <property type="protein sequence ID" value="ABY43820.1"/>
    <property type="molecule type" value="Genomic_DNA"/>
</dbReference>
<evidence type="ECO:0000313" key="20">
    <source>
        <dbReference type="EMBL" id="ABY43820.1"/>
    </source>
</evidence>
<dbReference type="GO" id="GO:0009378">
    <property type="term" value="F:four-way junction helicase activity"/>
    <property type="evidence" value="ECO:0007669"/>
    <property type="project" value="TreeGrafter"/>
</dbReference>
<dbReference type="GO" id="GO:0005524">
    <property type="term" value="F:ATP binding"/>
    <property type="evidence" value="ECO:0007669"/>
    <property type="project" value="UniProtKB-KW"/>
</dbReference>
<dbReference type="Gene3D" id="1.10.150.80">
    <property type="entry name" value="HRDC domain"/>
    <property type="match status" value="1"/>
</dbReference>
<feature type="domain" description="Helicase ATP-binding" evidence="18">
    <location>
        <begin position="26"/>
        <end position="195"/>
    </location>
</feature>
<dbReference type="Gene3D" id="1.10.10.10">
    <property type="entry name" value="Winged helix-like DNA-binding domain superfamily/Winged helix DNA-binding domain"/>
    <property type="match status" value="1"/>
</dbReference>
<comment type="cofactor">
    <cofactor evidence="2">
        <name>Zn(2+)</name>
        <dbReference type="ChEBI" id="CHEBI:29105"/>
    </cofactor>
</comment>
<dbReference type="InterPro" id="IPR002121">
    <property type="entry name" value="HRDC_dom"/>
</dbReference>
<dbReference type="GO" id="GO:0005737">
    <property type="term" value="C:cytoplasm"/>
    <property type="evidence" value="ECO:0007669"/>
    <property type="project" value="TreeGrafter"/>
</dbReference>
<dbReference type="GO" id="GO:0006281">
    <property type="term" value="P:DNA repair"/>
    <property type="evidence" value="ECO:0007669"/>
    <property type="project" value="UniProtKB-KW"/>
</dbReference>
<dbReference type="InterPro" id="IPR004589">
    <property type="entry name" value="DNA_helicase_ATP-dep_RecQ"/>
</dbReference>
<dbReference type="Pfam" id="PF16124">
    <property type="entry name" value="RecQ_Zn_bind"/>
    <property type="match status" value="1"/>
</dbReference>
<dbReference type="AlphaFoldDB" id="A9VIG0"/>
<name>A9VIG0_BACMK</name>
<evidence type="ECO:0000256" key="2">
    <source>
        <dbReference type="ARBA" id="ARBA00001947"/>
    </source>
</evidence>
<dbReference type="GO" id="GO:0043590">
    <property type="term" value="C:bacterial nucleoid"/>
    <property type="evidence" value="ECO:0007669"/>
    <property type="project" value="TreeGrafter"/>
</dbReference>
<dbReference type="KEGG" id="bwe:BcerKBAB4_2618"/>
<evidence type="ECO:0000256" key="7">
    <source>
        <dbReference type="ARBA" id="ARBA00022801"/>
    </source>
</evidence>
<keyword evidence="12" id="KW-0233">DNA recombination</keyword>
<dbReference type="SMART" id="SM00487">
    <property type="entry name" value="DEXDc"/>
    <property type="match status" value="1"/>
</dbReference>
<dbReference type="InterPro" id="IPR036390">
    <property type="entry name" value="WH_DNA-bd_sf"/>
</dbReference>
<dbReference type="PANTHER" id="PTHR13710:SF105">
    <property type="entry name" value="ATP-DEPENDENT DNA HELICASE Q1"/>
    <property type="match status" value="1"/>
</dbReference>
<keyword evidence="7" id="KW-0378">Hydrolase</keyword>
<dbReference type="GO" id="GO:0006260">
    <property type="term" value="P:DNA replication"/>
    <property type="evidence" value="ECO:0007669"/>
    <property type="project" value="InterPro"/>
</dbReference>
<organism evidence="20 21">
    <name type="scientific">Bacillus mycoides (strain KBAB4)</name>
    <name type="common">Bacillus weihenstephanensis</name>
    <dbReference type="NCBI Taxonomy" id="315730"/>
    <lineage>
        <taxon>Bacteria</taxon>
        <taxon>Bacillati</taxon>
        <taxon>Bacillota</taxon>
        <taxon>Bacilli</taxon>
        <taxon>Bacillales</taxon>
        <taxon>Bacillaceae</taxon>
        <taxon>Bacillus</taxon>
        <taxon>Bacillus cereus group</taxon>
    </lineage>
</organism>
<dbReference type="InterPro" id="IPR001650">
    <property type="entry name" value="Helicase_C-like"/>
</dbReference>
<dbReference type="InterPro" id="IPR029491">
    <property type="entry name" value="Helicase_HTH"/>
</dbReference>
<dbReference type="HOGENOM" id="CLU_001103_14_3_9"/>
<keyword evidence="13" id="KW-0234">DNA repair</keyword>
<dbReference type="InterPro" id="IPR011545">
    <property type="entry name" value="DEAD/DEAH_box_helicase_dom"/>
</dbReference>
<dbReference type="Pfam" id="PF00570">
    <property type="entry name" value="HRDC"/>
    <property type="match status" value="1"/>
</dbReference>
<evidence type="ECO:0000256" key="1">
    <source>
        <dbReference type="ARBA" id="ARBA00001946"/>
    </source>
</evidence>
<dbReference type="GO" id="GO:0003677">
    <property type="term" value="F:DNA binding"/>
    <property type="evidence" value="ECO:0007669"/>
    <property type="project" value="UniProtKB-KW"/>
</dbReference>
<evidence type="ECO:0000256" key="16">
    <source>
        <dbReference type="NCBIfam" id="TIGR01389"/>
    </source>
</evidence>
<keyword evidence="6" id="KW-0227">DNA damage</keyword>
<dbReference type="FunFam" id="3.40.50.300:FF:000296">
    <property type="entry name" value="ATP-dependent DNA helicase RecQ"/>
    <property type="match status" value="1"/>
</dbReference>
<evidence type="ECO:0000256" key="15">
    <source>
        <dbReference type="ARBA" id="ARBA00034617"/>
    </source>
</evidence>
<evidence type="ECO:0000256" key="4">
    <source>
        <dbReference type="ARBA" id="ARBA00022723"/>
    </source>
</evidence>
<dbReference type="Pfam" id="PF14493">
    <property type="entry name" value="HTH_40"/>
    <property type="match status" value="1"/>
</dbReference>
<dbReference type="eggNOG" id="COG0514">
    <property type="taxonomic scope" value="Bacteria"/>
</dbReference>
<evidence type="ECO:0000313" key="21">
    <source>
        <dbReference type="Proteomes" id="UP000002154"/>
    </source>
</evidence>
<dbReference type="PROSITE" id="PS51194">
    <property type="entry name" value="HELICASE_CTER"/>
    <property type="match status" value="1"/>
</dbReference>
<dbReference type="SUPFAM" id="SSF52540">
    <property type="entry name" value="P-loop containing nucleoside triphosphate hydrolases"/>
    <property type="match status" value="1"/>
</dbReference>
<keyword evidence="9" id="KW-0862">Zinc</keyword>
<accession>A9VIG0</accession>
<keyword evidence="10" id="KW-0067">ATP-binding</keyword>
<dbReference type="Pfam" id="PF00271">
    <property type="entry name" value="Helicase_C"/>
    <property type="match status" value="1"/>
</dbReference>
<keyword evidence="11" id="KW-0238">DNA-binding</keyword>
<dbReference type="Gene3D" id="3.40.50.300">
    <property type="entry name" value="P-loop containing nucleotide triphosphate hydrolases"/>
    <property type="match status" value="2"/>
</dbReference>
<dbReference type="InterPro" id="IPR006293">
    <property type="entry name" value="DNA_helicase_ATP-dep_RecQ_bac"/>
</dbReference>
<evidence type="ECO:0000256" key="13">
    <source>
        <dbReference type="ARBA" id="ARBA00023204"/>
    </source>
</evidence>
<dbReference type="SUPFAM" id="SSF46785">
    <property type="entry name" value="Winged helix' DNA-binding domain"/>
    <property type="match status" value="1"/>
</dbReference>
<dbReference type="CDD" id="cd17920">
    <property type="entry name" value="DEXHc_RecQ"/>
    <property type="match status" value="1"/>
</dbReference>
<sequence>MFTKAQELLASYFGYSSFRRGQDETIKNVLDGKDTVCIMPTGGGKSICYQIPALVFEGTTLVISPLISLMKDQVDTLIQNGISATYINSSISITEANQRIQLAKQGHYKLLYVAPERLDSMEFVDQLIDMKIPMIAIDEAHCISQWGHDFRPSYLHIHRILDYLPEKPLVLALTATATPQVREDICNTLGINQENTIMTTFERENLSFSVIKGQDRNAYLADYIRQNQKESGIIYAATRKVVDQLYEDLGKAGVSVSKYHAGMSDHDRNEQQELFLRDEISVMVATSAFGMGIDKSNIRYVIHYQLPKNMESYYQEAGRAGRDGLDSECILLYSSQDVQVQRFLIDQSTGESRFSNELEKLQNMTDYCHTEQCLQSFILQYFGEEPKEDCGRCGNCTDDRESIDVTRESQMVLSCMIRTNQRFGKQMIAQVLTGSKNKKVIEFNFHTLPTYGLLSNRSVKEVSEFIEFLISDELIAVEHGTYPTLKVTEKGKEVLLGKENVLRKERVEMRQIVQDHPLFEVLREVRKEIAQGEGVPPFVIFSDQTLKDMCAKMPQSDSELLTVKGIGEHKLVKYGSHFLQAVQHFIEDNPNYAETIKTEVVSESKKSGKASANSHLETYEMYKQGIDLDEIAKERSLSRQTIENHLIRCFEDGMEVDWNSFVPAEYEALIETAVQNAEGGLKSIKDQLPNEVSYFMIRAYLQIRK</sequence>
<evidence type="ECO:0000259" key="19">
    <source>
        <dbReference type="PROSITE" id="PS51194"/>
    </source>
</evidence>
<evidence type="ECO:0000259" key="18">
    <source>
        <dbReference type="PROSITE" id="PS51192"/>
    </source>
</evidence>
<feature type="domain" description="Helicase C-terminal" evidence="19">
    <location>
        <begin position="219"/>
        <end position="365"/>
    </location>
</feature>